<reference evidence="2" key="2">
    <citation type="submission" date="2020-08" db="EMBL/GenBank/DDBJ databases">
        <title>The Agave Microbiome: Exploring the role of microbial communities in plant adaptations to desert environments.</title>
        <authorList>
            <person name="Partida-Martinez L.P."/>
        </authorList>
    </citation>
    <scope>NUCLEOTIDE SEQUENCE [LARGE SCALE GENOMIC DNA]</scope>
    <source>
        <strain evidence="2">AT2.8</strain>
    </source>
</reference>
<evidence type="ECO:0000313" key="1">
    <source>
        <dbReference type="EMBL" id="NYE07282.1"/>
    </source>
</evidence>
<dbReference type="Gene3D" id="4.10.410.40">
    <property type="match status" value="1"/>
</dbReference>
<comment type="caution">
    <text evidence="1">The sequence shown here is derived from an EMBL/GenBank/DDBJ whole genome shotgun (WGS) entry which is preliminary data.</text>
</comment>
<dbReference type="Proteomes" id="UP000548423">
    <property type="component" value="Unassembled WGS sequence"/>
</dbReference>
<evidence type="ECO:0000313" key="2">
    <source>
        <dbReference type="Proteomes" id="UP000548423"/>
    </source>
</evidence>
<accession>A0A852TEU6</accession>
<name>A0A852TEU6_9BACI</name>
<gene>
    <name evidence="1" type="ORF">F4694_004067</name>
</gene>
<dbReference type="EMBL" id="JACCBX010000008">
    <property type="protein sequence ID" value="NYE07282.1"/>
    <property type="molecule type" value="Genomic_DNA"/>
</dbReference>
<sequence length="135" mass="14536">MAKGIDFIINVNTGTEGVPVWTKVAGQRGGSLSRGADTFDRTSKDSDGWLENEVGFKNWELSSEGLLVETDAGYTALEDAFMNDEKVKVQMVTAGGNKYEGFAIITDFPVDVPYDDLATYSITLLGDGALNKITA</sequence>
<dbReference type="Pfam" id="PF06199">
    <property type="entry name" value="Phage_tail_2"/>
    <property type="match status" value="1"/>
</dbReference>
<dbReference type="AlphaFoldDB" id="A0A852TEU6"/>
<protein>
    <submittedName>
        <fullName evidence="1">TP901-1 family phage major tail protein</fullName>
    </submittedName>
</protein>
<proteinExistence type="predicted"/>
<dbReference type="NCBIfam" id="NF047353">
    <property type="entry name" value="tube_lmo2291"/>
    <property type="match status" value="1"/>
</dbReference>
<dbReference type="NCBIfam" id="TIGR02126">
    <property type="entry name" value="phgtail_TP901_1"/>
    <property type="match status" value="1"/>
</dbReference>
<dbReference type="InterPro" id="IPR011855">
    <property type="entry name" value="Phgtail_TP901_1"/>
</dbReference>
<organism evidence="1 2">
    <name type="scientific">Neobacillus niacini</name>
    <dbReference type="NCBI Taxonomy" id="86668"/>
    <lineage>
        <taxon>Bacteria</taxon>
        <taxon>Bacillati</taxon>
        <taxon>Bacillota</taxon>
        <taxon>Bacilli</taxon>
        <taxon>Bacillales</taxon>
        <taxon>Bacillaceae</taxon>
        <taxon>Neobacillus</taxon>
    </lineage>
</organism>
<reference evidence="2" key="1">
    <citation type="submission" date="2020-07" db="EMBL/GenBank/DDBJ databases">
        <authorList>
            <person name="Partida-Martinez L."/>
            <person name="Huntemann M."/>
            <person name="Clum A."/>
            <person name="Wang J."/>
            <person name="Palaniappan K."/>
            <person name="Ritter S."/>
            <person name="Chen I.-M."/>
            <person name="Stamatis D."/>
            <person name="Reddy T."/>
            <person name="O'Malley R."/>
            <person name="Daum C."/>
            <person name="Shapiro N."/>
            <person name="Ivanova N."/>
            <person name="Kyrpides N."/>
            <person name="Woyke T."/>
        </authorList>
    </citation>
    <scope>NUCLEOTIDE SEQUENCE [LARGE SCALE GENOMIC DNA]</scope>
    <source>
        <strain evidence="2">AT2.8</strain>
    </source>
</reference>